<evidence type="ECO:0000313" key="2">
    <source>
        <dbReference type="Proteomes" id="UP000030111"/>
    </source>
</evidence>
<sequence length="118" mass="13856">MDLVVEKSININKQNFSELVILKVDTVKITMGIDDLSRIKYFMLKLPKYNQNIDILYKDFSLTKNNLNEILTYFNSQSIEWSFVESLAKVLRIKIGKVELVYSYEVDEQGLYCIQNCE</sequence>
<keyword evidence="2" id="KW-1185">Reference proteome</keyword>
<reference evidence="1 2" key="1">
    <citation type="submission" date="2013-09" db="EMBL/GenBank/DDBJ databases">
        <authorList>
            <person name="Zeng Z."/>
            <person name="Chen C."/>
        </authorList>
    </citation>
    <scope>NUCLEOTIDE SEQUENCE [LARGE SCALE GENOMIC DNA]</scope>
    <source>
        <strain evidence="1 2">WB 4.1-42</strain>
    </source>
</reference>
<proteinExistence type="predicted"/>
<dbReference type="EMBL" id="JRLY01000015">
    <property type="protein sequence ID" value="KGO91729.1"/>
    <property type="molecule type" value="Genomic_DNA"/>
</dbReference>
<dbReference type="AlphaFoldDB" id="A0A0A2MHI2"/>
<dbReference type="Proteomes" id="UP000030111">
    <property type="component" value="Unassembled WGS sequence"/>
</dbReference>
<organism evidence="1 2">
    <name type="scientific">Flavobacterium subsaxonicum WB 4.1-42 = DSM 21790</name>
    <dbReference type="NCBI Taxonomy" id="1121898"/>
    <lineage>
        <taxon>Bacteria</taxon>
        <taxon>Pseudomonadati</taxon>
        <taxon>Bacteroidota</taxon>
        <taxon>Flavobacteriia</taxon>
        <taxon>Flavobacteriales</taxon>
        <taxon>Flavobacteriaceae</taxon>
        <taxon>Flavobacterium</taxon>
    </lineage>
</organism>
<comment type="caution">
    <text evidence="1">The sequence shown here is derived from an EMBL/GenBank/DDBJ whole genome shotgun (WGS) entry which is preliminary data.</text>
</comment>
<dbReference type="STRING" id="1121898.GCA_000422725_03664"/>
<protein>
    <submittedName>
        <fullName evidence="1">Uncharacterized protein</fullName>
    </submittedName>
</protein>
<accession>A0A0A2MHI2</accession>
<evidence type="ECO:0000313" key="1">
    <source>
        <dbReference type="EMBL" id="KGO91729.1"/>
    </source>
</evidence>
<gene>
    <name evidence="1" type="ORF">Q766_15915</name>
</gene>
<name>A0A0A2MHI2_9FLAO</name>